<protein>
    <submittedName>
        <fullName evidence="2">Uncharacterized protein</fullName>
    </submittedName>
</protein>
<evidence type="ECO:0000256" key="1">
    <source>
        <dbReference type="SAM" id="Coils"/>
    </source>
</evidence>
<evidence type="ECO:0000313" key="2">
    <source>
        <dbReference type="EMBL" id="DAD73456.1"/>
    </source>
</evidence>
<organism evidence="2">
    <name type="scientific">Siphoviridae sp. ctwQY3</name>
    <dbReference type="NCBI Taxonomy" id="2826515"/>
    <lineage>
        <taxon>Viruses</taxon>
        <taxon>Duplodnaviria</taxon>
        <taxon>Heunggongvirae</taxon>
        <taxon>Uroviricota</taxon>
        <taxon>Caudoviricetes</taxon>
    </lineage>
</organism>
<accession>A0A8S5LUA0</accession>
<reference evidence="2" key="1">
    <citation type="journal article" date="2021" name="Proc. Natl. Acad. Sci. U.S.A.">
        <title>A Catalog of Tens of Thousands of Viruses from Human Metagenomes Reveals Hidden Associations with Chronic Diseases.</title>
        <authorList>
            <person name="Tisza M.J."/>
            <person name="Buck C.B."/>
        </authorList>
    </citation>
    <scope>NUCLEOTIDE SEQUENCE</scope>
    <source>
        <strain evidence="2">CtwQY3</strain>
    </source>
</reference>
<name>A0A8S5LUA0_9CAUD</name>
<feature type="coiled-coil region" evidence="1">
    <location>
        <begin position="8"/>
        <end position="81"/>
    </location>
</feature>
<proteinExistence type="predicted"/>
<keyword evidence="1" id="KW-0175">Coiled coil</keyword>
<sequence>MNKRMKKKQMLGQKIHELECELVVLSAENMHLINKIGDLKSELNTLNQALKRHEEICAKNVEQTNKEFESIKKELKRSKKSIFKR</sequence>
<dbReference type="EMBL" id="BK014736">
    <property type="protein sequence ID" value="DAD73456.1"/>
    <property type="molecule type" value="Genomic_DNA"/>
</dbReference>